<dbReference type="OrthoDB" id="432970at2759"/>
<name>A0A8H4KEG5_9HYPO</name>
<comment type="caution">
    <text evidence="7">The sequence shown here is derived from an EMBL/GenBank/DDBJ whole genome shotgun (WGS) entry which is preliminary data.</text>
</comment>
<dbReference type="AlphaFoldDB" id="A0A8H4KEG5"/>
<dbReference type="GO" id="GO:0005634">
    <property type="term" value="C:nucleus"/>
    <property type="evidence" value="ECO:0007669"/>
    <property type="project" value="TreeGrafter"/>
</dbReference>
<dbReference type="PANTHER" id="PTHR10237:SF14">
    <property type="entry name" value="MYND-TYPE DOMAIN-CONTAINING PROTEIN"/>
    <property type="match status" value="1"/>
</dbReference>
<organism evidence="7 8">
    <name type="scientific">Fusarium austroafricanum</name>
    <dbReference type="NCBI Taxonomy" id="2364996"/>
    <lineage>
        <taxon>Eukaryota</taxon>
        <taxon>Fungi</taxon>
        <taxon>Dikarya</taxon>
        <taxon>Ascomycota</taxon>
        <taxon>Pezizomycotina</taxon>
        <taxon>Sordariomycetes</taxon>
        <taxon>Hypocreomycetidae</taxon>
        <taxon>Hypocreales</taxon>
        <taxon>Nectriaceae</taxon>
        <taxon>Fusarium</taxon>
        <taxon>Fusarium concolor species complex</taxon>
    </lineage>
</organism>
<dbReference type="Pfam" id="PF01753">
    <property type="entry name" value="zf-MYND"/>
    <property type="match status" value="1"/>
</dbReference>
<evidence type="ECO:0000313" key="8">
    <source>
        <dbReference type="Proteomes" id="UP000605986"/>
    </source>
</evidence>
<dbReference type="InterPro" id="IPR024119">
    <property type="entry name" value="TF_DEAF-1"/>
</dbReference>
<keyword evidence="2 4" id="KW-0863">Zinc-finger</keyword>
<dbReference type="PROSITE" id="PS50865">
    <property type="entry name" value="ZF_MYND_2"/>
    <property type="match status" value="1"/>
</dbReference>
<evidence type="ECO:0000256" key="4">
    <source>
        <dbReference type="PROSITE-ProRule" id="PRU00134"/>
    </source>
</evidence>
<evidence type="ECO:0000256" key="1">
    <source>
        <dbReference type="ARBA" id="ARBA00022723"/>
    </source>
</evidence>
<dbReference type="PANTHER" id="PTHR10237">
    <property type="entry name" value="DEFORMED EPIDERMAL AUTOREGULATORY FACTOR 1 HOMOLOG SUPPRESSIN"/>
    <property type="match status" value="1"/>
</dbReference>
<dbReference type="EMBL" id="JAADJG010000359">
    <property type="protein sequence ID" value="KAF4448103.1"/>
    <property type="molecule type" value="Genomic_DNA"/>
</dbReference>
<dbReference type="GO" id="GO:0000981">
    <property type="term" value="F:DNA-binding transcription factor activity, RNA polymerase II-specific"/>
    <property type="evidence" value="ECO:0007669"/>
    <property type="project" value="TreeGrafter"/>
</dbReference>
<feature type="region of interest" description="Disordered" evidence="5">
    <location>
        <begin position="55"/>
        <end position="77"/>
    </location>
</feature>
<dbReference type="InterPro" id="IPR002893">
    <property type="entry name" value="Znf_MYND"/>
</dbReference>
<evidence type="ECO:0000256" key="3">
    <source>
        <dbReference type="ARBA" id="ARBA00022833"/>
    </source>
</evidence>
<reference evidence="7" key="1">
    <citation type="submission" date="2020-01" db="EMBL/GenBank/DDBJ databases">
        <title>Identification and distribution of gene clusters putatively required for synthesis of sphingolipid metabolism inhibitors in phylogenetically diverse species of the filamentous fungus Fusarium.</title>
        <authorList>
            <person name="Kim H.-S."/>
            <person name="Busman M."/>
            <person name="Brown D.W."/>
            <person name="Divon H."/>
            <person name="Uhlig S."/>
            <person name="Proctor R.H."/>
        </authorList>
    </citation>
    <scope>NUCLEOTIDE SEQUENCE</scope>
    <source>
        <strain evidence="7">NRRL 53441</strain>
    </source>
</reference>
<keyword evidence="8" id="KW-1185">Reference proteome</keyword>
<sequence>MAACNNCHKEEPTVQLKRCAKCSTTPYCSRECQKADWKAHKKICGLNASSASTFPGTSVHDPDEMSRSPIRGLDQSVPDPFTRLDKGTYLHNRPEIDVYRLLIDTYRLRVDDMFNLENEAAEDSLYGGASDGLKGFQRFLRKASTRRGFLPPWWTPEKQKECEEFGMDSAQWQNLRNKTSKQEVIDHYGDPRFPMQLRMLGEAVYLSAPGGGDGTSMRQMMAMMEGGGGGMPGMQASMLDASSFRR</sequence>
<dbReference type="PROSITE" id="PS01360">
    <property type="entry name" value="ZF_MYND_1"/>
    <property type="match status" value="1"/>
</dbReference>
<dbReference type="Gene3D" id="6.10.140.2220">
    <property type="match status" value="1"/>
</dbReference>
<protein>
    <recommendedName>
        <fullName evidence="6">MYND-type domain-containing protein</fullName>
    </recommendedName>
</protein>
<proteinExistence type="predicted"/>
<keyword evidence="1" id="KW-0479">Metal-binding</keyword>
<keyword evidence="3" id="KW-0862">Zinc</keyword>
<dbReference type="GO" id="GO:0008270">
    <property type="term" value="F:zinc ion binding"/>
    <property type="evidence" value="ECO:0007669"/>
    <property type="project" value="UniProtKB-KW"/>
</dbReference>
<accession>A0A8H4KEG5</accession>
<evidence type="ECO:0000256" key="5">
    <source>
        <dbReference type="SAM" id="MobiDB-lite"/>
    </source>
</evidence>
<dbReference type="Proteomes" id="UP000605986">
    <property type="component" value="Unassembled WGS sequence"/>
</dbReference>
<dbReference type="SUPFAM" id="SSF144232">
    <property type="entry name" value="HIT/MYND zinc finger-like"/>
    <property type="match status" value="1"/>
</dbReference>
<evidence type="ECO:0000259" key="6">
    <source>
        <dbReference type="PROSITE" id="PS50865"/>
    </source>
</evidence>
<evidence type="ECO:0000256" key="2">
    <source>
        <dbReference type="ARBA" id="ARBA00022771"/>
    </source>
</evidence>
<gene>
    <name evidence="7" type="ORF">F53441_8419</name>
</gene>
<feature type="domain" description="MYND-type" evidence="6">
    <location>
        <begin position="4"/>
        <end position="44"/>
    </location>
</feature>
<evidence type="ECO:0000313" key="7">
    <source>
        <dbReference type="EMBL" id="KAF4448103.1"/>
    </source>
</evidence>